<sequence length="261" mass="30508">MDQPQPYVSKKVEVLTDQKFWIQERNSSLGLQEAQQMQDQDELGHQQMKEEEEEPEPVKIKNEQEEPEPAQINEKHKVLESLLKTENQEEPELFQIKTEEEKPEDLQIKDEQEEISVNLEKEKLQLKQETDPFTVNTTYKERENRKLEVNGVQLHVQVSPKSENQNQDNKNHGDPGRTHENSHSRKDFLMCKLWKRFLPKRVFIKALKDSHRSKLCSRVPCRDAVSTKTSLKEGQQEPHPMVMCSVVSGQNEPFSSHCSRG</sequence>
<gene>
    <name evidence="2" type="ORF">ATANTOWER_002105</name>
</gene>
<protein>
    <submittedName>
        <fullName evidence="2">Uncharacterized protein</fullName>
    </submittedName>
</protein>
<evidence type="ECO:0000256" key="1">
    <source>
        <dbReference type="SAM" id="MobiDB-lite"/>
    </source>
</evidence>
<comment type="caution">
    <text evidence="2">The sequence shown here is derived from an EMBL/GenBank/DDBJ whole genome shotgun (WGS) entry which is preliminary data.</text>
</comment>
<evidence type="ECO:0000313" key="3">
    <source>
        <dbReference type="Proteomes" id="UP001345963"/>
    </source>
</evidence>
<dbReference type="EMBL" id="JAHUTI010040551">
    <property type="protein sequence ID" value="MED6245360.1"/>
    <property type="molecule type" value="Genomic_DNA"/>
</dbReference>
<dbReference type="Proteomes" id="UP001345963">
    <property type="component" value="Unassembled WGS sequence"/>
</dbReference>
<accession>A0ABU7B5H8</accession>
<feature type="region of interest" description="Disordered" evidence="1">
    <location>
        <begin position="31"/>
        <end position="108"/>
    </location>
</feature>
<feature type="compositionally biased region" description="Basic and acidic residues" evidence="1">
    <location>
        <begin position="169"/>
        <end position="184"/>
    </location>
</feature>
<evidence type="ECO:0000313" key="2">
    <source>
        <dbReference type="EMBL" id="MED6245360.1"/>
    </source>
</evidence>
<feature type="compositionally biased region" description="Basic and acidic residues" evidence="1">
    <location>
        <begin position="97"/>
        <end position="108"/>
    </location>
</feature>
<reference evidence="2 3" key="1">
    <citation type="submission" date="2021-07" db="EMBL/GenBank/DDBJ databases">
        <authorList>
            <person name="Palmer J.M."/>
        </authorList>
    </citation>
    <scope>NUCLEOTIDE SEQUENCE [LARGE SCALE GENOMIC DNA]</scope>
    <source>
        <strain evidence="2 3">AT_MEX2019</strain>
        <tissue evidence="2">Muscle</tissue>
    </source>
</reference>
<proteinExistence type="predicted"/>
<keyword evidence="3" id="KW-1185">Reference proteome</keyword>
<feature type="region of interest" description="Disordered" evidence="1">
    <location>
        <begin position="157"/>
        <end position="184"/>
    </location>
</feature>
<feature type="compositionally biased region" description="Polar residues" evidence="1">
    <location>
        <begin position="159"/>
        <end position="168"/>
    </location>
</feature>
<organism evidence="2 3">
    <name type="scientific">Ataeniobius toweri</name>
    <dbReference type="NCBI Taxonomy" id="208326"/>
    <lineage>
        <taxon>Eukaryota</taxon>
        <taxon>Metazoa</taxon>
        <taxon>Chordata</taxon>
        <taxon>Craniata</taxon>
        <taxon>Vertebrata</taxon>
        <taxon>Euteleostomi</taxon>
        <taxon>Actinopterygii</taxon>
        <taxon>Neopterygii</taxon>
        <taxon>Teleostei</taxon>
        <taxon>Neoteleostei</taxon>
        <taxon>Acanthomorphata</taxon>
        <taxon>Ovalentaria</taxon>
        <taxon>Atherinomorphae</taxon>
        <taxon>Cyprinodontiformes</taxon>
        <taxon>Goodeidae</taxon>
        <taxon>Ataeniobius</taxon>
    </lineage>
</organism>
<name>A0ABU7B5H8_9TELE</name>